<dbReference type="Proteomes" id="UP000030689">
    <property type="component" value="Unassembled WGS sequence"/>
</dbReference>
<dbReference type="KEGG" id="eus:EUTSA_v10003308mg"/>
<dbReference type="Gramene" id="ESQ44846">
    <property type="protein sequence ID" value="ESQ44846"/>
    <property type="gene ID" value="EUTSA_v10003308mg"/>
</dbReference>
<reference evidence="1 2" key="1">
    <citation type="journal article" date="2013" name="Front. Plant Sci.">
        <title>The Reference Genome of the Halophytic Plant Eutrema salsugineum.</title>
        <authorList>
            <person name="Yang R."/>
            <person name="Jarvis D.E."/>
            <person name="Chen H."/>
            <person name="Beilstein M.A."/>
            <person name="Grimwood J."/>
            <person name="Jenkins J."/>
            <person name="Shu S."/>
            <person name="Prochnik S."/>
            <person name="Xin M."/>
            <person name="Ma C."/>
            <person name="Schmutz J."/>
            <person name="Wing R.A."/>
            <person name="Mitchell-Olds T."/>
            <person name="Schumaker K.S."/>
            <person name="Wang X."/>
        </authorList>
    </citation>
    <scope>NUCLEOTIDE SEQUENCE [LARGE SCALE GENOMIC DNA]</scope>
</reference>
<protein>
    <submittedName>
        <fullName evidence="1">Uncharacterized protein</fullName>
    </submittedName>
</protein>
<proteinExistence type="predicted"/>
<sequence length="60" mass="7000">MRMPIKFGGHDEEFVLLQGNVGDVVPFPLTFWVSQRKIYSSIWFIVFGIPNFSFSKNYVL</sequence>
<gene>
    <name evidence="1" type="ORF">EUTSA_v10003308mg</name>
</gene>
<keyword evidence="2" id="KW-1185">Reference proteome</keyword>
<accession>V4NFE3</accession>
<dbReference type="AlphaFoldDB" id="V4NFE3"/>
<evidence type="ECO:0000313" key="1">
    <source>
        <dbReference type="EMBL" id="ESQ44846.1"/>
    </source>
</evidence>
<evidence type="ECO:0000313" key="2">
    <source>
        <dbReference type="Proteomes" id="UP000030689"/>
    </source>
</evidence>
<dbReference type="EMBL" id="KI517441">
    <property type="protein sequence ID" value="ESQ44846.1"/>
    <property type="molecule type" value="Genomic_DNA"/>
</dbReference>
<organism evidence="1 2">
    <name type="scientific">Eutrema salsugineum</name>
    <name type="common">Saltwater cress</name>
    <name type="synonym">Sisymbrium salsugineum</name>
    <dbReference type="NCBI Taxonomy" id="72664"/>
    <lineage>
        <taxon>Eukaryota</taxon>
        <taxon>Viridiplantae</taxon>
        <taxon>Streptophyta</taxon>
        <taxon>Embryophyta</taxon>
        <taxon>Tracheophyta</taxon>
        <taxon>Spermatophyta</taxon>
        <taxon>Magnoliopsida</taxon>
        <taxon>eudicotyledons</taxon>
        <taxon>Gunneridae</taxon>
        <taxon>Pentapetalae</taxon>
        <taxon>rosids</taxon>
        <taxon>malvids</taxon>
        <taxon>Brassicales</taxon>
        <taxon>Brassicaceae</taxon>
        <taxon>Eutremeae</taxon>
        <taxon>Eutrema</taxon>
    </lineage>
</organism>
<name>V4NFE3_EUTSA</name>